<keyword evidence="11 24" id="KW-0812">Transmembrane</keyword>
<evidence type="ECO:0000256" key="11">
    <source>
        <dbReference type="ARBA" id="ARBA00022692"/>
    </source>
</evidence>
<dbReference type="Pfam" id="PF01148">
    <property type="entry name" value="CTP_transf_1"/>
    <property type="match status" value="1"/>
</dbReference>
<feature type="transmembrane region" description="Helical" evidence="24">
    <location>
        <begin position="20"/>
        <end position="41"/>
    </location>
</feature>
<evidence type="ECO:0000256" key="3">
    <source>
        <dbReference type="ARBA" id="ARBA00005119"/>
    </source>
</evidence>
<evidence type="ECO:0000256" key="19">
    <source>
        <dbReference type="ARBA" id="ARBA00031825"/>
    </source>
</evidence>
<dbReference type="EC" id="2.7.7.41" evidence="6"/>
<evidence type="ECO:0000256" key="17">
    <source>
        <dbReference type="ARBA" id="ARBA00023264"/>
    </source>
</evidence>
<dbReference type="RefSeq" id="WP_015511655.1">
    <property type="nucleotide sequence ID" value="NC_021007.1"/>
</dbReference>
<reference evidence="25" key="2">
    <citation type="submission" date="2011-11" db="EMBL/GenBank/DDBJ databases">
        <authorList>
            <person name="Barker E."/>
        </authorList>
    </citation>
    <scope>NUCLEOTIDE SEQUENCE</scope>
    <source>
        <strain evidence="25">Birmingham 1</strain>
    </source>
</reference>
<feature type="transmembrane region" description="Helical" evidence="24">
    <location>
        <begin position="275"/>
        <end position="299"/>
    </location>
</feature>
<sequence>MLSTIWISVDEKKERMRHTVWLFLFFIFILIVLSFINAPSIGSLSSHGVTLRWTFAAILILPGIFLVYKSLDEILLLIVPPKMYSKTKLHRFVLTGITLGPLLFLGIDQLASSSSSSGNGGNNSKEAIGKITHYFGFQLYFLGVNWVGWKFLSKFLLSGLSEKEKVGIQRSGGKLLRWHFLGWSTFFLLSLYFPIWVVITCLCLTFFNNSFAFIFGRHFGKTRFSKFSSSKTVEGFFASLIVSFICFRLFMFGIFETESFKHKELSCELPTWLIWLWILGASILIHLGDQSFSVCKRILGYKNFGRMFGRQVGGFWDRFDSLAPALVFSSVVIWIFYAAKNSTIGIP</sequence>
<evidence type="ECO:0000256" key="22">
    <source>
        <dbReference type="ARBA" id="ARBA00032743"/>
    </source>
</evidence>
<evidence type="ECO:0000256" key="1">
    <source>
        <dbReference type="ARBA" id="ARBA00001698"/>
    </source>
</evidence>
<keyword evidence="8" id="KW-1003">Cell membrane</keyword>
<evidence type="ECO:0000256" key="4">
    <source>
        <dbReference type="ARBA" id="ARBA00005189"/>
    </source>
</evidence>
<evidence type="ECO:0000256" key="14">
    <source>
        <dbReference type="ARBA" id="ARBA00023098"/>
    </source>
</evidence>
<evidence type="ECO:0000256" key="6">
    <source>
        <dbReference type="ARBA" id="ARBA00012487"/>
    </source>
</evidence>
<feature type="transmembrane region" description="Helical" evidence="24">
    <location>
        <begin position="195"/>
        <end position="215"/>
    </location>
</feature>
<keyword evidence="15 24" id="KW-0472">Membrane</keyword>
<keyword evidence="13 24" id="KW-1133">Transmembrane helix</keyword>
<keyword evidence="10 25" id="KW-0808">Transferase</keyword>
<evidence type="ECO:0000256" key="24">
    <source>
        <dbReference type="SAM" id="Phobius"/>
    </source>
</evidence>
<evidence type="ECO:0000256" key="18">
    <source>
        <dbReference type="ARBA" id="ARBA00029893"/>
    </source>
</evidence>
<keyword evidence="14" id="KW-0443">Lipid metabolism</keyword>
<dbReference type="GO" id="GO:0016024">
    <property type="term" value="P:CDP-diacylglycerol biosynthetic process"/>
    <property type="evidence" value="ECO:0007669"/>
    <property type="project" value="TreeGrafter"/>
</dbReference>
<dbReference type="HOGENOM" id="CLU_791843_0_0_14"/>
<evidence type="ECO:0000256" key="2">
    <source>
        <dbReference type="ARBA" id="ARBA00004651"/>
    </source>
</evidence>
<dbReference type="OrthoDB" id="9799199at2"/>
<evidence type="ECO:0000256" key="20">
    <source>
        <dbReference type="ARBA" id="ARBA00032253"/>
    </source>
</evidence>
<evidence type="ECO:0000256" key="9">
    <source>
        <dbReference type="ARBA" id="ARBA00022516"/>
    </source>
</evidence>
<evidence type="ECO:0000256" key="7">
    <source>
        <dbReference type="ARBA" id="ARBA00019373"/>
    </source>
</evidence>
<evidence type="ECO:0000256" key="23">
    <source>
        <dbReference type="ARBA" id="ARBA00033406"/>
    </source>
</evidence>
<evidence type="ECO:0000256" key="8">
    <source>
        <dbReference type="ARBA" id="ARBA00022475"/>
    </source>
</evidence>
<evidence type="ECO:0000256" key="21">
    <source>
        <dbReference type="ARBA" id="ARBA00032396"/>
    </source>
</evidence>
<evidence type="ECO:0000256" key="15">
    <source>
        <dbReference type="ARBA" id="ARBA00023136"/>
    </source>
</evidence>
<keyword evidence="17" id="KW-1208">Phospholipid metabolism</keyword>
<dbReference type="GO" id="GO:0005886">
    <property type="term" value="C:plasma membrane"/>
    <property type="evidence" value="ECO:0007669"/>
    <property type="project" value="UniProtKB-SubCell"/>
</dbReference>
<dbReference type="GO" id="GO:0004605">
    <property type="term" value="F:phosphatidate cytidylyltransferase activity"/>
    <property type="evidence" value="ECO:0007669"/>
    <property type="project" value="UniProtKB-EC"/>
</dbReference>
<comment type="similarity">
    <text evidence="5">Belongs to the CDS family.</text>
</comment>
<evidence type="ECO:0000256" key="12">
    <source>
        <dbReference type="ARBA" id="ARBA00022695"/>
    </source>
</evidence>
<comment type="catalytic activity">
    <reaction evidence="1">
        <text>a 1,2-diacyl-sn-glycero-3-phosphate + CTP + H(+) = a CDP-1,2-diacyl-sn-glycerol + diphosphate</text>
        <dbReference type="Rhea" id="RHEA:16229"/>
        <dbReference type="ChEBI" id="CHEBI:15378"/>
        <dbReference type="ChEBI" id="CHEBI:33019"/>
        <dbReference type="ChEBI" id="CHEBI:37563"/>
        <dbReference type="ChEBI" id="CHEBI:58332"/>
        <dbReference type="ChEBI" id="CHEBI:58608"/>
        <dbReference type="EC" id="2.7.7.41"/>
    </reaction>
</comment>
<reference evidence="25" key="1">
    <citation type="submission" date="2011-11" db="EMBL/GenBank/DDBJ databases">
        <title>Complete genome sequence of Candidatus Mycoplasma haemominutum.</title>
        <authorList>
            <person name="Barker E.N."/>
            <person name="Darby A.C."/>
            <person name="Helps C.R."/>
            <person name="Peters I.R."/>
            <person name="Hughes M.A."/>
            <person name="Radford A.D."/>
            <person name="Novacco M."/>
            <person name="Boretti F."/>
            <person name="Hofmann-Lehmann R."/>
            <person name="Tasker S."/>
        </authorList>
    </citation>
    <scope>NUCLEOTIDE SEQUENCE</scope>
    <source>
        <strain evidence="25">Birmingham 1</strain>
    </source>
</reference>
<accession>G8C392</accession>
<evidence type="ECO:0000256" key="13">
    <source>
        <dbReference type="ARBA" id="ARBA00022989"/>
    </source>
</evidence>
<keyword evidence="9" id="KW-0444">Lipid biosynthesis</keyword>
<keyword evidence="12 25" id="KW-0548">Nucleotidyltransferase</keyword>
<evidence type="ECO:0000313" key="25">
    <source>
        <dbReference type="EMBL" id="CCE66790.1"/>
    </source>
</evidence>
<evidence type="ECO:0000256" key="5">
    <source>
        <dbReference type="ARBA" id="ARBA00010185"/>
    </source>
</evidence>
<name>G8C392_9MOLU</name>
<evidence type="ECO:0000256" key="10">
    <source>
        <dbReference type="ARBA" id="ARBA00022679"/>
    </source>
</evidence>
<proteinExistence type="inferred from homology"/>
<feature type="transmembrane region" description="Helical" evidence="24">
    <location>
        <begin position="92"/>
        <end position="111"/>
    </location>
</feature>
<evidence type="ECO:0000256" key="16">
    <source>
        <dbReference type="ARBA" id="ARBA00023209"/>
    </source>
</evidence>
<protein>
    <recommendedName>
        <fullName evidence="7">Phosphatidate cytidylyltransferase</fullName>
        <ecNumber evidence="6">2.7.7.41</ecNumber>
    </recommendedName>
    <alternativeName>
        <fullName evidence="20">CDP-DAG synthase</fullName>
    </alternativeName>
    <alternativeName>
        <fullName evidence="22">CDP-DG synthase</fullName>
    </alternativeName>
    <alternativeName>
        <fullName evidence="18">CDP-diacylglycerol synthase</fullName>
    </alternativeName>
    <alternativeName>
        <fullName evidence="21">CDP-diglyceride pyrophosphorylase</fullName>
    </alternativeName>
    <alternativeName>
        <fullName evidence="23">CDP-diglyceride synthase</fullName>
    </alternativeName>
    <alternativeName>
        <fullName evidence="19">CTP:phosphatidate cytidylyltransferase</fullName>
    </alternativeName>
</protein>
<dbReference type="EMBL" id="HE613254">
    <property type="protein sequence ID" value="CCE66790.1"/>
    <property type="molecule type" value="Genomic_DNA"/>
</dbReference>
<comment type="pathway">
    <text evidence="4">Lipid metabolism.</text>
</comment>
<dbReference type="PANTHER" id="PTHR46382">
    <property type="entry name" value="PHOSPHATIDATE CYTIDYLYLTRANSFERASE"/>
    <property type="match status" value="1"/>
</dbReference>
<feature type="transmembrane region" description="Helical" evidence="24">
    <location>
        <begin position="53"/>
        <end position="71"/>
    </location>
</feature>
<feature type="transmembrane region" description="Helical" evidence="24">
    <location>
        <begin position="236"/>
        <end position="255"/>
    </location>
</feature>
<dbReference type="PATRIC" id="fig|1116213.3.peg.288"/>
<keyword evidence="16" id="KW-0594">Phospholipid biosynthesis</keyword>
<comment type="subcellular location">
    <subcellularLocation>
        <location evidence="2">Cell membrane</location>
        <topology evidence="2">Multi-pass membrane protein</topology>
    </subcellularLocation>
</comment>
<dbReference type="AlphaFoldDB" id="G8C392"/>
<feature type="transmembrane region" description="Helical" evidence="24">
    <location>
        <begin position="319"/>
        <end position="339"/>
    </location>
</feature>
<dbReference type="PANTHER" id="PTHR46382:SF1">
    <property type="entry name" value="PHOSPHATIDATE CYTIDYLYLTRANSFERASE"/>
    <property type="match status" value="1"/>
</dbReference>
<organism evidence="25">
    <name type="scientific">Candidatus Mycoplasma haematominutum 'Birmingham 1'</name>
    <dbReference type="NCBI Taxonomy" id="1116213"/>
    <lineage>
        <taxon>Bacteria</taxon>
        <taxon>Bacillati</taxon>
        <taxon>Mycoplasmatota</taxon>
        <taxon>Mollicutes</taxon>
        <taxon>Mycoplasmataceae</taxon>
        <taxon>Mycoplasma</taxon>
    </lineage>
</organism>
<comment type="pathway">
    <text evidence="3">Phospholipid metabolism; CDP-diacylglycerol biosynthesis; CDP-diacylglycerol from sn-glycerol 3-phosphate: step 3/3.</text>
</comment>
<gene>
    <name evidence="25" type="primary">cdsA</name>
    <name evidence="25" type="ORF">MHM_02720</name>
</gene>
<dbReference type="KEGG" id="mhb:MHM_02720"/>